<evidence type="ECO:0000256" key="1">
    <source>
        <dbReference type="ARBA" id="ARBA00022801"/>
    </source>
</evidence>
<dbReference type="Proteomes" id="UP001403385">
    <property type="component" value="Unassembled WGS sequence"/>
</dbReference>
<feature type="binding site" evidence="4">
    <location>
        <position position="185"/>
    </location>
    <ligand>
        <name>substrate</name>
    </ligand>
</feature>
<accession>A0AAW9S505</accession>
<dbReference type="EMBL" id="JBDKWZ010000001">
    <property type="protein sequence ID" value="MEN7546815.1"/>
    <property type="molecule type" value="Genomic_DNA"/>
</dbReference>
<evidence type="ECO:0000313" key="6">
    <source>
        <dbReference type="Proteomes" id="UP001403385"/>
    </source>
</evidence>
<feature type="active site" description="Nucleophile" evidence="3">
    <location>
        <position position="127"/>
    </location>
</feature>
<comment type="similarity">
    <text evidence="2">Belongs to the glycosyl hydrolase 88 family.</text>
</comment>
<proteinExistence type="inferred from homology"/>
<evidence type="ECO:0000256" key="2">
    <source>
        <dbReference type="ARBA" id="ARBA00038358"/>
    </source>
</evidence>
<dbReference type="RefSeq" id="WP_346819596.1">
    <property type="nucleotide sequence ID" value="NZ_JBDKWZ010000001.1"/>
</dbReference>
<dbReference type="AlphaFoldDB" id="A0AAW9S505"/>
<feature type="binding site" evidence="4">
    <location>
        <position position="127"/>
    </location>
    <ligand>
        <name>substrate</name>
    </ligand>
</feature>
<dbReference type="InterPro" id="IPR012341">
    <property type="entry name" value="6hp_glycosidase-like_sf"/>
</dbReference>
<dbReference type="InterPro" id="IPR052369">
    <property type="entry name" value="UG_Glycosaminoglycan_Hydrolase"/>
</dbReference>
<feature type="active site" description="Proton donor" evidence="3">
    <location>
        <position position="185"/>
    </location>
</feature>
<dbReference type="PANTHER" id="PTHR36845">
    <property type="entry name" value="HYDROLASE, PUTATIVE (AFU_ORTHOLOGUE AFUA_7G05090)-RELATED"/>
    <property type="match status" value="1"/>
</dbReference>
<dbReference type="InterPro" id="IPR008928">
    <property type="entry name" value="6-hairpin_glycosidase_sf"/>
</dbReference>
<evidence type="ECO:0000256" key="3">
    <source>
        <dbReference type="PIRSR" id="PIRSR610905-1"/>
    </source>
</evidence>
<feature type="binding site" evidence="4">
    <location>
        <position position="261"/>
    </location>
    <ligand>
        <name>substrate</name>
    </ligand>
</feature>
<feature type="binding site" evidence="4">
    <location>
        <position position="376"/>
    </location>
    <ligand>
        <name>substrate</name>
    </ligand>
</feature>
<feature type="binding site" evidence="4">
    <location>
        <position position="245"/>
    </location>
    <ligand>
        <name>substrate</name>
    </ligand>
</feature>
<dbReference type="Pfam" id="PF07470">
    <property type="entry name" value="Glyco_hydro_88"/>
    <property type="match status" value="1"/>
</dbReference>
<protein>
    <submittedName>
        <fullName evidence="5">Glycoside hydrolase family 88 protein</fullName>
    </submittedName>
</protein>
<organism evidence="5 6">
    <name type="scientific">Rapidithrix thailandica</name>
    <dbReference type="NCBI Taxonomy" id="413964"/>
    <lineage>
        <taxon>Bacteria</taxon>
        <taxon>Pseudomonadati</taxon>
        <taxon>Bacteroidota</taxon>
        <taxon>Cytophagia</taxon>
        <taxon>Cytophagales</taxon>
        <taxon>Flammeovirgaceae</taxon>
        <taxon>Rapidithrix</taxon>
    </lineage>
</organism>
<keyword evidence="6" id="KW-1185">Reference proteome</keyword>
<gene>
    <name evidence="5" type="ORF">AAG747_02770</name>
</gene>
<reference evidence="5 6" key="1">
    <citation type="submission" date="2024-04" db="EMBL/GenBank/DDBJ databases">
        <title>Novel genus in family Flammeovirgaceae.</title>
        <authorList>
            <person name="Nguyen T.H."/>
            <person name="Vuong T.Q."/>
            <person name="Le H."/>
            <person name="Kim S.-G."/>
        </authorList>
    </citation>
    <scope>NUCLEOTIDE SEQUENCE [LARGE SCALE GENOMIC DNA]</scope>
    <source>
        <strain evidence="5 6">JCM 23209</strain>
    </source>
</reference>
<feature type="binding site" evidence="4">
    <location>
        <position position="257"/>
    </location>
    <ligand>
        <name>substrate</name>
    </ligand>
</feature>
<keyword evidence="1 5" id="KW-0378">Hydrolase</keyword>
<comment type="caution">
    <text evidence="5">The sequence shown here is derived from an EMBL/GenBank/DDBJ whole genome shotgun (WGS) entry which is preliminary data.</text>
</comment>
<dbReference type="SUPFAM" id="SSF48208">
    <property type="entry name" value="Six-hairpin glycosidases"/>
    <property type="match status" value="1"/>
</dbReference>
<dbReference type="GO" id="GO:0052757">
    <property type="term" value="F:chondroitin hydrolase activity"/>
    <property type="evidence" value="ECO:0007669"/>
    <property type="project" value="TreeGrafter"/>
</dbReference>
<dbReference type="Gene3D" id="1.50.10.10">
    <property type="match status" value="1"/>
</dbReference>
<sequence length="408" mass="46577">MNKYFLGMLAGLCLWGCGSTSKQQENAGQEQANTVTFSQAQVKEALDFSVQQYLGMAKHLPDSIMPRTTNTKDGSLRTSGTSWWTSGFYPGTLWYLYEASGNEQIKQEAIKRTAYIEKEKHNKGTHDLGFMLYCSFGNGYRLTDNEAYKEIMITGANSLSTRFDETVGCIKSWDHGKWKFPVIIDNMMNLEFLFWATKATGDSSYYHTAVKHADTTLKNHFRADHSSYHVIDYDPETGEVVQKKTHQGFSDESAWARGQMWGLYGYILCYRETQQPRYLDQAIHIAEFVLNHPNLPEDLVPYWDFNAVDIPKASRDVSAGSLLCSALLELSQYVDTDKKTKYLEAAEQLLISLSSDKYRAKLGENNHFLLKYSVGSMPHNSEVDVPLTYADYYYIEALLRFQELSRKS</sequence>
<name>A0AAW9S505_9BACT</name>
<evidence type="ECO:0000256" key="4">
    <source>
        <dbReference type="PIRSR" id="PIRSR610905-2"/>
    </source>
</evidence>
<dbReference type="GO" id="GO:0000272">
    <property type="term" value="P:polysaccharide catabolic process"/>
    <property type="evidence" value="ECO:0007669"/>
    <property type="project" value="TreeGrafter"/>
</dbReference>
<evidence type="ECO:0000313" key="5">
    <source>
        <dbReference type="EMBL" id="MEN7546815.1"/>
    </source>
</evidence>
<dbReference type="InterPro" id="IPR010905">
    <property type="entry name" value="Glyco_hydro_88"/>
</dbReference>
<dbReference type="PANTHER" id="PTHR36845:SF1">
    <property type="entry name" value="HYDROLASE, PUTATIVE (AFU_ORTHOLOGUE AFUA_7G05090)-RELATED"/>
    <property type="match status" value="1"/>
</dbReference>